<accession>V7BXC2</accession>
<dbReference type="STRING" id="3885.V7BXC2"/>
<dbReference type="SMR" id="V7BXC2"/>
<dbReference type="PANTHER" id="PTHR45654">
    <property type="entry name" value="HOMEOBOX-LEUCINE ZIPPER PROTEIN MERISTEM L1"/>
    <property type="match status" value="1"/>
</dbReference>
<dbReference type="Proteomes" id="UP000000226">
    <property type="component" value="Chromosome 5"/>
</dbReference>
<organism evidence="2 3">
    <name type="scientific">Phaseolus vulgaris</name>
    <name type="common">Kidney bean</name>
    <name type="synonym">French bean</name>
    <dbReference type="NCBI Taxonomy" id="3885"/>
    <lineage>
        <taxon>Eukaryota</taxon>
        <taxon>Viridiplantae</taxon>
        <taxon>Streptophyta</taxon>
        <taxon>Embryophyta</taxon>
        <taxon>Tracheophyta</taxon>
        <taxon>Spermatophyta</taxon>
        <taxon>Magnoliopsida</taxon>
        <taxon>eudicotyledons</taxon>
        <taxon>Gunneridae</taxon>
        <taxon>Pentapetalae</taxon>
        <taxon>rosids</taxon>
        <taxon>fabids</taxon>
        <taxon>Fabales</taxon>
        <taxon>Fabaceae</taxon>
        <taxon>Papilionoideae</taxon>
        <taxon>50 kb inversion clade</taxon>
        <taxon>NPAAA clade</taxon>
        <taxon>indigoferoid/millettioid clade</taxon>
        <taxon>Phaseoleae</taxon>
        <taxon>Phaseolus</taxon>
    </lineage>
</organism>
<evidence type="ECO:0000256" key="1">
    <source>
        <dbReference type="SAM" id="MobiDB-lite"/>
    </source>
</evidence>
<feature type="region of interest" description="Disordered" evidence="1">
    <location>
        <begin position="90"/>
        <end position="112"/>
    </location>
</feature>
<dbReference type="OMA" id="AYINMAP"/>
<name>V7BXC2_PHAVU</name>
<sequence>MSIDRASDLLLGFSIYTEPIRTGIIEHAFCGMDELSKIGIAGHPLWQRETNNGCEILNNIEYLRQFGEVDTTLREIVKLMEVGESQNLPSFDTHQTELPTSTVTPTVTPHTQTEGSRDIAYINMAPICIVELLMDVNQWSEVFYNIVSKATIVGTLVGTEGSYDNKLHVNTSLTFFIPMLVRVLSGFSPLSKTSSMQNKASVRNA</sequence>
<dbReference type="InterPro" id="IPR042160">
    <property type="entry name" value="HD-Zip_IV"/>
</dbReference>
<proteinExistence type="predicted"/>
<dbReference type="AlphaFoldDB" id="V7BXC2"/>
<reference evidence="3" key="1">
    <citation type="journal article" date="2014" name="Nat. Genet.">
        <title>A reference genome for common bean and genome-wide analysis of dual domestications.</title>
        <authorList>
            <person name="Schmutz J."/>
            <person name="McClean P.E."/>
            <person name="Mamidi S."/>
            <person name="Wu G.A."/>
            <person name="Cannon S.B."/>
            <person name="Grimwood J."/>
            <person name="Jenkins J."/>
            <person name="Shu S."/>
            <person name="Song Q."/>
            <person name="Chavarro C."/>
            <person name="Torres-Torres M."/>
            <person name="Geffroy V."/>
            <person name="Moghaddam S.M."/>
            <person name="Gao D."/>
            <person name="Abernathy B."/>
            <person name="Barry K."/>
            <person name="Blair M."/>
            <person name="Brick M.A."/>
            <person name="Chovatia M."/>
            <person name="Gepts P."/>
            <person name="Goodstein D.M."/>
            <person name="Gonzales M."/>
            <person name="Hellsten U."/>
            <person name="Hyten D.L."/>
            <person name="Jia G."/>
            <person name="Kelly J.D."/>
            <person name="Kudrna D."/>
            <person name="Lee R."/>
            <person name="Richard M.M."/>
            <person name="Miklas P.N."/>
            <person name="Osorno J.M."/>
            <person name="Rodrigues J."/>
            <person name="Thareau V."/>
            <person name="Urrea C.A."/>
            <person name="Wang M."/>
            <person name="Yu Y."/>
            <person name="Zhang M."/>
            <person name="Wing R.A."/>
            <person name="Cregan P.B."/>
            <person name="Rokhsar D.S."/>
            <person name="Jackson S.A."/>
        </authorList>
    </citation>
    <scope>NUCLEOTIDE SEQUENCE [LARGE SCALE GENOMIC DNA]</scope>
    <source>
        <strain evidence="3">cv. G19833</strain>
    </source>
</reference>
<dbReference type="PANTHER" id="PTHR45654:SF48">
    <property type="entry name" value="START DOMAIN-CONTAINING PROTEIN"/>
    <property type="match status" value="1"/>
</dbReference>
<evidence type="ECO:0000313" key="3">
    <source>
        <dbReference type="Proteomes" id="UP000000226"/>
    </source>
</evidence>
<dbReference type="Gramene" id="ESW21708">
    <property type="protein sequence ID" value="ESW21708"/>
    <property type="gene ID" value="PHAVU_005G093100g"/>
</dbReference>
<dbReference type="OrthoDB" id="1569773at2759"/>
<protein>
    <recommendedName>
        <fullName evidence="4">START domain-containing protein</fullName>
    </recommendedName>
</protein>
<gene>
    <name evidence="2" type="ORF">PHAVU_005G093100g</name>
</gene>
<dbReference type="eggNOG" id="ENOG502QVR9">
    <property type="taxonomic scope" value="Eukaryota"/>
</dbReference>
<keyword evidence="3" id="KW-1185">Reference proteome</keyword>
<evidence type="ECO:0008006" key="4">
    <source>
        <dbReference type="Google" id="ProtNLM"/>
    </source>
</evidence>
<feature type="compositionally biased region" description="Low complexity" evidence="1">
    <location>
        <begin position="96"/>
        <end position="112"/>
    </location>
</feature>
<dbReference type="EMBL" id="CM002292">
    <property type="protein sequence ID" value="ESW21708.1"/>
    <property type="molecule type" value="Genomic_DNA"/>
</dbReference>
<evidence type="ECO:0000313" key="2">
    <source>
        <dbReference type="EMBL" id="ESW21708.1"/>
    </source>
</evidence>